<accession>A0A4Y2CXC5</accession>
<organism evidence="1 2">
    <name type="scientific">Araneus ventricosus</name>
    <name type="common">Orbweaver spider</name>
    <name type="synonym">Epeira ventricosa</name>
    <dbReference type="NCBI Taxonomy" id="182803"/>
    <lineage>
        <taxon>Eukaryota</taxon>
        <taxon>Metazoa</taxon>
        <taxon>Ecdysozoa</taxon>
        <taxon>Arthropoda</taxon>
        <taxon>Chelicerata</taxon>
        <taxon>Arachnida</taxon>
        <taxon>Araneae</taxon>
        <taxon>Araneomorphae</taxon>
        <taxon>Entelegynae</taxon>
        <taxon>Araneoidea</taxon>
        <taxon>Araneidae</taxon>
        <taxon>Araneus</taxon>
    </lineage>
</organism>
<evidence type="ECO:0000313" key="1">
    <source>
        <dbReference type="EMBL" id="GBM07945.1"/>
    </source>
</evidence>
<reference evidence="1 2" key="1">
    <citation type="journal article" date="2019" name="Sci. Rep.">
        <title>Orb-weaving spider Araneus ventricosus genome elucidates the spidroin gene catalogue.</title>
        <authorList>
            <person name="Kono N."/>
            <person name="Nakamura H."/>
            <person name="Ohtoshi R."/>
            <person name="Moran D.A.P."/>
            <person name="Shinohara A."/>
            <person name="Yoshida Y."/>
            <person name="Fujiwara M."/>
            <person name="Mori M."/>
            <person name="Tomita M."/>
            <person name="Arakawa K."/>
        </authorList>
    </citation>
    <scope>NUCLEOTIDE SEQUENCE [LARGE SCALE GENOMIC DNA]</scope>
</reference>
<dbReference type="Proteomes" id="UP000499080">
    <property type="component" value="Unassembled WGS sequence"/>
</dbReference>
<comment type="caution">
    <text evidence="1">The sequence shown here is derived from an EMBL/GenBank/DDBJ whole genome shotgun (WGS) entry which is preliminary data.</text>
</comment>
<sequence>MIAISALWSVTKSVADTPISSVAGTSSHWRCGQLWATSQIPVDGAAIASNIIVSNCVEHKTERRDRATTWVFFFPQGLTSKMRPSKAYEVRHRNQCYN</sequence>
<evidence type="ECO:0000313" key="2">
    <source>
        <dbReference type="Proteomes" id="UP000499080"/>
    </source>
</evidence>
<name>A0A4Y2CXC5_ARAVE</name>
<dbReference type="EMBL" id="BGPR01000249">
    <property type="protein sequence ID" value="GBM07945.1"/>
    <property type="molecule type" value="Genomic_DNA"/>
</dbReference>
<keyword evidence="2" id="KW-1185">Reference proteome</keyword>
<proteinExistence type="predicted"/>
<protein>
    <submittedName>
        <fullName evidence="1">Uncharacterized protein</fullName>
    </submittedName>
</protein>
<dbReference type="AlphaFoldDB" id="A0A4Y2CXC5"/>
<gene>
    <name evidence="1" type="ORF">AVEN_232385_1</name>
</gene>